<reference evidence="3" key="1">
    <citation type="journal article" date="2006" name="PLoS Biol.">
        <title>Macronuclear genome sequence of the ciliate Tetrahymena thermophila, a model eukaryote.</title>
        <authorList>
            <person name="Eisen J.A."/>
            <person name="Coyne R.S."/>
            <person name="Wu M."/>
            <person name="Wu D."/>
            <person name="Thiagarajan M."/>
            <person name="Wortman J.R."/>
            <person name="Badger J.H."/>
            <person name="Ren Q."/>
            <person name="Amedeo P."/>
            <person name="Jones K.M."/>
            <person name="Tallon L.J."/>
            <person name="Delcher A.L."/>
            <person name="Salzberg S.L."/>
            <person name="Silva J.C."/>
            <person name="Haas B.J."/>
            <person name="Majoros W.H."/>
            <person name="Farzad M."/>
            <person name="Carlton J.M."/>
            <person name="Smith R.K. Jr."/>
            <person name="Garg J."/>
            <person name="Pearlman R.E."/>
            <person name="Karrer K.M."/>
            <person name="Sun L."/>
            <person name="Manning G."/>
            <person name="Elde N.C."/>
            <person name="Turkewitz A.P."/>
            <person name="Asai D.J."/>
            <person name="Wilkes D.E."/>
            <person name="Wang Y."/>
            <person name="Cai H."/>
            <person name="Collins K."/>
            <person name="Stewart B.A."/>
            <person name="Lee S.R."/>
            <person name="Wilamowska K."/>
            <person name="Weinberg Z."/>
            <person name="Ruzzo W.L."/>
            <person name="Wloga D."/>
            <person name="Gaertig J."/>
            <person name="Frankel J."/>
            <person name="Tsao C.-C."/>
            <person name="Gorovsky M.A."/>
            <person name="Keeling P.J."/>
            <person name="Waller R.F."/>
            <person name="Patron N.J."/>
            <person name="Cherry J.M."/>
            <person name="Stover N.A."/>
            <person name="Krieger C.J."/>
            <person name="del Toro C."/>
            <person name="Ryder H.F."/>
            <person name="Williamson S.C."/>
            <person name="Barbeau R.A."/>
            <person name="Hamilton E.P."/>
            <person name="Orias E."/>
        </authorList>
    </citation>
    <scope>NUCLEOTIDE SEQUENCE [LARGE SCALE GENOMIC DNA]</scope>
    <source>
        <strain evidence="3">SB210</strain>
    </source>
</reference>
<gene>
    <name evidence="2" type="ORF">TTHERM_00196120</name>
</gene>
<dbReference type="Proteomes" id="UP000009168">
    <property type="component" value="Unassembled WGS sequence"/>
</dbReference>
<feature type="compositionally biased region" description="Low complexity" evidence="1">
    <location>
        <begin position="798"/>
        <end position="814"/>
    </location>
</feature>
<keyword evidence="3" id="KW-1185">Reference proteome</keyword>
<feature type="region of interest" description="Disordered" evidence="1">
    <location>
        <begin position="797"/>
        <end position="845"/>
    </location>
</feature>
<feature type="compositionally biased region" description="Low complexity" evidence="1">
    <location>
        <begin position="303"/>
        <end position="317"/>
    </location>
</feature>
<accession>Q23K22</accession>
<protein>
    <submittedName>
        <fullName evidence="2">Uncharacterized protein</fullName>
    </submittedName>
</protein>
<feature type="compositionally biased region" description="Polar residues" evidence="1">
    <location>
        <begin position="380"/>
        <end position="415"/>
    </location>
</feature>
<dbReference type="EMBL" id="GG662673">
    <property type="protein sequence ID" value="EAR97021.1"/>
    <property type="molecule type" value="Genomic_DNA"/>
</dbReference>
<dbReference type="RefSeq" id="XP_001017266.1">
    <property type="nucleotide sequence ID" value="XM_001017266.1"/>
</dbReference>
<dbReference type="InParanoid" id="Q23K22"/>
<evidence type="ECO:0000256" key="1">
    <source>
        <dbReference type="SAM" id="MobiDB-lite"/>
    </source>
</evidence>
<feature type="compositionally biased region" description="Polar residues" evidence="1">
    <location>
        <begin position="1"/>
        <end position="29"/>
    </location>
</feature>
<evidence type="ECO:0000313" key="2">
    <source>
        <dbReference type="EMBL" id="EAR97021.1"/>
    </source>
</evidence>
<feature type="region of interest" description="Disordered" evidence="1">
    <location>
        <begin position="353"/>
        <end position="415"/>
    </location>
</feature>
<dbReference type="HOGENOM" id="CLU_306868_0_0_1"/>
<name>Q23K22_TETTS</name>
<dbReference type="KEGG" id="tet:TTHERM_00196120"/>
<sequence length="965" mass="114964">MDQILEQSSEAEYNQDPQSNRTSQFNALSKRSKDGSFVNLENKKDYELNLQKQKWESQLQNQIKINCKFSDEDEFNSSGKKHNEVNMSEDSLDYEHQKFQKDNYKINNYKFQKENSEQKKLNFTSDFDDLSEDAQIPKIKRSLKQQQNQIESQNLSFSCDSDNQNIIEQQRQGSKRGYLISKNNQYDKKLHEIKQEITNAQAQTYQEAINPLAQNKIFDKTVSDYEFEDSVQDLKKDTFYRIRDDLIKQLDQEREKNRLMEQKIMSRDKSFFEIKSQFNELLLNYESKQKECEILKKNQNQLNSQNLNQSHQSISSLKTNKKNFPTTERSNPENANSIEKKYNKLLSKYKNDSEFDDSDFENNDNSLNGQNEMTQKKSSEISQKYKISQQNFSENRFRKNSQQDSLNDETQQNRLNGENQLLEMKIQRQRDEIAKLTKLLDDEKYNKLKMTQKIADLESQIQTVSHQKDEKDKTSILQLQQNNSLLMKQIEEQTENQKLLQLEVKEIKELLKKKDQKINELQNDDKDNQSLLAKAEKLLKQYENLKEEYCLKCKELEQVIQENQQLKESKQEYKLKDFIDQQDKLIQRLNAELENQKQDYQVQIDQATRNLLDLIQRLFGEKGEFYCLPQNSCLWISQIFGKENSQNIQQNQYDQDKSEFQESINLQTILQEIEQLQKDYCRYKDFAKVFKDMIKSIAKSELNQQPTLKDCWKYFKWLYNQYIKLKLEDQMNQSTTNILLKMLKLSNEHEIILAVQNLITQNDRLQHMQQLIASQNSNQFQQNNQHVSSFNYSNIAKQENSNSNSNQMQNDQNQLRPFNYGKENKSQCQQKIIENQKRSRSPAATSLQNTYKRNINNNSFQNQAQQNNNYIKIDSQKQQPKLNNNKFSQQEQKQFQNRTQNNDISQNYYQSLNTQFDTQSSVGQKYYYQAENKTEESCNQFQNRFQRGNLSNNRSLPRLQSNYFD</sequence>
<feature type="region of interest" description="Disordered" evidence="1">
    <location>
        <begin position="1"/>
        <end position="30"/>
    </location>
</feature>
<organism evidence="2 3">
    <name type="scientific">Tetrahymena thermophila (strain SB210)</name>
    <dbReference type="NCBI Taxonomy" id="312017"/>
    <lineage>
        <taxon>Eukaryota</taxon>
        <taxon>Sar</taxon>
        <taxon>Alveolata</taxon>
        <taxon>Ciliophora</taxon>
        <taxon>Intramacronucleata</taxon>
        <taxon>Oligohymenophorea</taxon>
        <taxon>Hymenostomatida</taxon>
        <taxon>Tetrahymenina</taxon>
        <taxon>Tetrahymenidae</taxon>
        <taxon>Tetrahymena</taxon>
    </lineage>
</organism>
<feature type="region of interest" description="Disordered" evidence="1">
    <location>
        <begin position="303"/>
        <end position="338"/>
    </location>
</feature>
<feature type="compositionally biased region" description="Polar residues" evidence="1">
    <location>
        <begin position="322"/>
        <end position="337"/>
    </location>
</feature>
<dbReference type="AlphaFoldDB" id="Q23K22"/>
<proteinExistence type="predicted"/>
<dbReference type="GeneID" id="7825810"/>
<evidence type="ECO:0000313" key="3">
    <source>
        <dbReference type="Proteomes" id="UP000009168"/>
    </source>
</evidence>